<keyword evidence="4" id="KW-1185">Reference proteome</keyword>
<dbReference type="STRING" id="595536.GCA_000178815_01967"/>
<organism evidence="3 4">
    <name type="scientific">Methylosinus trichosporium (strain ATCC 35070 / NCIMB 11131 / UNIQEM 75 / OB3b)</name>
    <dbReference type="NCBI Taxonomy" id="595536"/>
    <lineage>
        <taxon>Bacteria</taxon>
        <taxon>Pseudomonadati</taxon>
        <taxon>Pseudomonadota</taxon>
        <taxon>Alphaproteobacteria</taxon>
        <taxon>Hyphomicrobiales</taxon>
        <taxon>Methylocystaceae</taxon>
        <taxon>Methylosinus</taxon>
    </lineage>
</organism>
<dbReference type="Pfam" id="PF26343">
    <property type="entry name" value="VapC50_C"/>
    <property type="match status" value="1"/>
</dbReference>
<proteinExistence type="predicted"/>
<accession>A0A2D2D2M7</accession>
<evidence type="ECO:0000313" key="3">
    <source>
        <dbReference type="EMBL" id="ATQ69228.1"/>
    </source>
</evidence>
<reference evidence="4" key="1">
    <citation type="submission" date="2017-10" db="EMBL/GenBank/DDBJ databases">
        <title>Completed PacBio SMRT sequence of Methylosinus trichosporium OB3b reveals presence of a third large plasmid.</title>
        <authorList>
            <person name="Charles T.C."/>
            <person name="Lynch M.D.J."/>
            <person name="Heil J.R."/>
            <person name="Cheng J."/>
        </authorList>
    </citation>
    <scope>NUCLEOTIDE SEQUENCE [LARGE SCALE GENOMIC DNA]</scope>
    <source>
        <strain evidence="4">OB3b</strain>
    </source>
</reference>
<feature type="domain" description="PIN" evidence="1">
    <location>
        <begin position="10"/>
        <end position="115"/>
    </location>
</feature>
<dbReference type="KEGG" id="mtw:CQW49_16075"/>
<dbReference type="InterPro" id="IPR029060">
    <property type="entry name" value="PIN-like_dom_sf"/>
</dbReference>
<dbReference type="AlphaFoldDB" id="A0A2D2D2M7"/>
<protein>
    <submittedName>
        <fullName evidence="3">PIN domain-containing protein</fullName>
    </submittedName>
</protein>
<dbReference type="InterPro" id="IPR058652">
    <property type="entry name" value="VapC50_C"/>
</dbReference>
<dbReference type="SUPFAM" id="SSF88723">
    <property type="entry name" value="PIN domain-like"/>
    <property type="match status" value="1"/>
</dbReference>
<dbReference type="RefSeq" id="WP_003611703.1">
    <property type="nucleotide sequence ID" value="NZ_ADVE02000001.1"/>
</dbReference>
<evidence type="ECO:0000313" key="4">
    <source>
        <dbReference type="Proteomes" id="UP000230709"/>
    </source>
</evidence>
<gene>
    <name evidence="3" type="ORF">CQW49_16075</name>
</gene>
<feature type="domain" description="VapC50 C-terminal" evidence="2">
    <location>
        <begin position="133"/>
        <end position="186"/>
    </location>
</feature>
<name>A0A2D2D2M7_METT3</name>
<dbReference type="EMBL" id="CP023737">
    <property type="protein sequence ID" value="ATQ69228.1"/>
    <property type="molecule type" value="Genomic_DNA"/>
</dbReference>
<dbReference type="InterPro" id="IPR002716">
    <property type="entry name" value="PIN_dom"/>
</dbReference>
<dbReference type="Pfam" id="PF13470">
    <property type="entry name" value="PIN_3"/>
    <property type="match status" value="1"/>
</dbReference>
<evidence type="ECO:0000259" key="1">
    <source>
        <dbReference type="Pfam" id="PF13470"/>
    </source>
</evidence>
<sequence length="189" mass="20826">MIVASRPAAFLDASVLYPALLRNMLMHFALADLFRAHWSERVHEEWMRSLLRDRPDISRQQLERTRRLMDLHVLDALVEGYEAHIEAVTLPDADDRHVVAAAIHCGAATVVTANLRDFPPSALSPLGLVAEHPDAFLSSVMAGDEEVALGAFLDLCTSRKMPPQSPREVLEVMTRRGLVATAAALASLI</sequence>
<evidence type="ECO:0000259" key="2">
    <source>
        <dbReference type="Pfam" id="PF26343"/>
    </source>
</evidence>
<dbReference type="Proteomes" id="UP000230709">
    <property type="component" value="Chromosome"/>
</dbReference>